<organism evidence="1 2">
    <name type="scientific">Cordyceps javanica</name>
    <dbReference type="NCBI Taxonomy" id="43265"/>
    <lineage>
        <taxon>Eukaryota</taxon>
        <taxon>Fungi</taxon>
        <taxon>Dikarya</taxon>
        <taxon>Ascomycota</taxon>
        <taxon>Pezizomycotina</taxon>
        <taxon>Sordariomycetes</taxon>
        <taxon>Hypocreomycetidae</taxon>
        <taxon>Hypocreales</taxon>
        <taxon>Cordycipitaceae</taxon>
        <taxon>Cordyceps</taxon>
    </lineage>
</organism>
<protein>
    <submittedName>
        <fullName evidence="1">Uncharacterized protein</fullName>
    </submittedName>
</protein>
<proteinExistence type="predicted"/>
<dbReference type="Proteomes" id="UP000315783">
    <property type="component" value="Unassembled WGS sequence"/>
</dbReference>
<keyword evidence="2" id="KW-1185">Reference proteome</keyword>
<gene>
    <name evidence="1" type="ORF">IF1G_04440</name>
</gene>
<sequence length="112" mass="12409">MCQSVIASFNSKRPVACLSMPTESCSSCRMTLSWQARFQAPPVPGSMRGARPGRRLPCARFCSDIQDILEFPGLASYYYFKGHPCSLPLVREPPSRLLCLKSLRHTAATDAQ</sequence>
<name>A0A545V655_9HYPO</name>
<evidence type="ECO:0000313" key="2">
    <source>
        <dbReference type="Proteomes" id="UP000315783"/>
    </source>
</evidence>
<comment type="caution">
    <text evidence="1">The sequence shown here is derived from an EMBL/GenBank/DDBJ whole genome shotgun (WGS) entry which is preliminary data.</text>
</comment>
<evidence type="ECO:0000313" key="1">
    <source>
        <dbReference type="EMBL" id="TQV97200.1"/>
    </source>
</evidence>
<dbReference type="EMBL" id="SPUK01000005">
    <property type="protein sequence ID" value="TQV97200.1"/>
    <property type="molecule type" value="Genomic_DNA"/>
</dbReference>
<dbReference type="AlphaFoldDB" id="A0A545V655"/>
<reference evidence="1 2" key="1">
    <citation type="journal article" date="2019" name="Appl. Microbiol. Biotechnol.">
        <title>Genome sequence of Isaria javanica and comparative genome analysis insights into family S53 peptidase evolution in fungal entomopathogens.</title>
        <authorList>
            <person name="Lin R."/>
            <person name="Zhang X."/>
            <person name="Xin B."/>
            <person name="Zou M."/>
            <person name="Gao Y."/>
            <person name="Qin F."/>
            <person name="Hu Q."/>
            <person name="Xie B."/>
            <person name="Cheng X."/>
        </authorList>
    </citation>
    <scope>NUCLEOTIDE SEQUENCE [LARGE SCALE GENOMIC DNA]</scope>
    <source>
        <strain evidence="1 2">IJ1G</strain>
    </source>
</reference>
<accession>A0A545V655</accession>